<reference evidence="9 10" key="1">
    <citation type="journal article" date="2017" name="Infect. Genet. Evol.">
        <title>The new phylogeny of the genus Mycobacterium: The old and the news.</title>
        <authorList>
            <person name="Tortoli E."/>
            <person name="Fedrizzi T."/>
            <person name="Meehan C.J."/>
            <person name="Trovato A."/>
            <person name="Grottola A."/>
            <person name="Giacobazzi E."/>
            <person name="Serpini G.F."/>
            <person name="Tagliazucchi S."/>
            <person name="Fabio A."/>
            <person name="Bettua C."/>
            <person name="Bertorelli R."/>
            <person name="Frascaro F."/>
            <person name="De Sanctis V."/>
            <person name="Pecorari M."/>
            <person name="Jousson O."/>
            <person name="Segata N."/>
            <person name="Cirillo D.M."/>
        </authorList>
    </citation>
    <scope>NUCLEOTIDE SEQUENCE [LARGE SCALE GENOMIC DNA]</scope>
    <source>
        <strain evidence="9 10">CIP1034565</strain>
    </source>
</reference>
<organism evidence="9 10">
    <name type="scientific">Mycolicibacterium brumae</name>
    <dbReference type="NCBI Taxonomy" id="85968"/>
    <lineage>
        <taxon>Bacteria</taxon>
        <taxon>Bacillati</taxon>
        <taxon>Actinomycetota</taxon>
        <taxon>Actinomycetes</taxon>
        <taxon>Mycobacteriales</taxon>
        <taxon>Mycobacteriaceae</taxon>
        <taxon>Mycolicibacterium</taxon>
    </lineage>
</organism>
<dbReference type="AlphaFoldDB" id="A0A2G5PHI1"/>
<comment type="caution">
    <text evidence="9">The sequence shown here is derived from an EMBL/GenBank/DDBJ whole genome shotgun (WGS) entry which is preliminary data.</text>
</comment>
<dbReference type="GO" id="GO:0052689">
    <property type="term" value="F:carboxylic ester hydrolase activity"/>
    <property type="evidence" value="ECO:0007669"/>
    <property type="project" value="UniProtKB-KW"/>
</dbReference>
<dbReference type="GO" id="GO:0005576">
    <property type="term" value="C:extracellular region"/>
    <property type="evidence" value="ECO:0007669"/>
    <property type="project" value="UniProtKB-SubCell"/>
</dbReference>
<keyword evidence="3 8" id="KW-0719">Serine esterase</keyword>
<evidence type="ECO:0000256" key="7">
    <source>
        <dbReference type="ARBA" id="ARBA00023157"/>
    </source>
</evidence>
<dbReference type="PROSITE" id="PS00155">
    <property type="entry name" value="CUTINASE_1"/>
    <property type="match status" value="1"/>
</dbReference>
<evidence type="ECO:0000256" key="6">
    <source>
        <dbReference type="ARBA" id="ARBA00022801"/>
    </source>
</evidence>
<evidence type="ECO:0000256" key="2">
    <source>
        <dbReference type="ARBA" id="ARBA00007534"/>
    </source>
</evidence>
<comment type="similarity">
    <text evidence="2 8">Belongs to the cutinase family.</text>
</comment>
<accession>A0A2G5PHI1</accession>
<dbReference type="Gene3D" id="3.40.50.1820">
    <property type="entry name" value="alpha/beta hydrolase"/>
    <property type="match status" value="1"/>
</dbReference>
<dbReference type="Proteomes" id="UP000230551">
    <property type="component" value="Unassembled WGS sequence"/>
</dbReference>
<evidence type="ECO:0000256" key="5">
    <source>
        <dbReference type="ARBA" id="ARBA00022729"/>
    </source>
</evidence>
<evidence type="ECO:0000256" key="8">
    <source>
        <dbReference type="RuleBase" id="RU361263"/>
    </source>
</evidence>
<keyword evidence="7" id="KW-1015">Disulfide bond</keyword>
<dbReference type="OrthoDB" id="3690529at2"/>
<dbReference type="EC" id="3.1.1.-" evidence="8"/>
<comment type="subcellular location">
    <subcellularLocation>
        <location evidence="1 8">Secreted</location>
    </subcellularLocation>
</comment>
<evidence type="ECO:0000256" key="1">
    <source>
        <dbReference type="ARBA" id="ARBA00004613"/>
    </source>
</evidence>
<dbReference type="SUPFAM" id="SSF53474">
    <property type="entry name" value="alpha/beta-Hydrolases"/>
    <property type="match status" value="1"/>
</dbReference>
<dbReference type="PANTHER" id="PTHR33630:SF9">
    <property type="entry name" value="CUTINASE 4"/>
    <property type="match status" value="1"/>
</dbReference>
<comment type="function">
    <text evidence="8">Catalyzes the hydrolysis of complex carboxylic polyesters found in the cell wall of plants. Degrades cutin, a macromolecule that forms the structure of the plant cuticle.</text>
</comment>
<keyword evidence="10" id="KW-1185">Reference proteome</keyword>
<evidence type="ECO:0000313" key="10">
    <source>
        <dbReference type="Proteomes" id="UP000230551"/>
    </source>
</evidence>
<sequence>MTAVASAADCPDIEVVFARGTSEGPGVGRIGNAFINDLRGMVGGRSVGEYAVNYPADYDFLQAAGGANDASAHIQWMMANCPATRLVLGGYSQGAAVVDAVAALPFPGLGFDMPLPANAVDHVAAIAVFGNPTAKTGMPLTMSPTWGSRTIDLCNPGDIVCDSWAWSEDVGPHRAYDGGPAYAAAQFVAARV</sequence>
<keyword evidence="5" id="KW-0732">Signal</keyword>
<dbReference type="InterPro" id="IPR000675">
    <property type="entry name" value="Cutinase/axe"/>
</dbReference>
<protein>
    <recommendedName>
        <fullName evidence="8">Cutinase</fullName>
        <ecNumber evidence="8">3.1.1.-</ecNumber>
    </recommendedName>
</protein>
<evidence type="ECO:0000256" key="3">
    <source>
        <dbReference type="ARBA" id="ARBA00022487"/>
    </source>
</evidence>
<dbReference type="Pfam" id="PF01083">
    <property type="entry name" value="Cutinase"/>
    <property type="match status" value="1"/>
</dbReference>
<name>A0A2G5PHI1_9MYCO</name>
<dbReference type="InterPro" id="IPR029058">
    <property type="entry name" value="AB_hydrolase_fold"/>
</dbReference>
<dbReference type="EMBL" id="PDCN02000001">
    <property type="protein sequence ID" value="PIB77766.1"/>
    <property type="molecule type" value="Genomic_DNA"/>
</dbReference>
<gene>
    <name evidence="9" type="ORF">CQY22_001645</name>
</gene>
<evidence type="ECO:0000313" key="9">
    <source>
        <dbReference type="EMBL" id="PIB77766.1"/>
    </source>
</evidence>
<proteinExistence type="inferred from homology"/>
<keyword evidence="4 8" id="KW-0964">Secreted</keyword>
<dbReference type="InterPro" id="IPR043580">
    <property type="entry name" value="CUTINASE_1"/>
</dbReference>
<dbReference type="PANTHER" id="PTHR33630">
    <property type="entry name" value="CUTINASE RV1984C-RELATED-RELATED"/>
    <property type="match status" value="1"/>
</dbReference>
<keyword evidence="6 8" id="KW-0378">Hydrolase</keyword>
<dbReference type="STRING" id="85968.GCA_900073015_01518"/>
<dbReference type="SMART" id="SM01110">
    <property type="entry name" value="Cutinase"/>
    <property type="match status" value="1"/>
</dbReference>
<evidence type="ECO:0000256" key="4">
    <source>
        <dbReference type="ARBA" id="ARBA00022525"/>
    </source>
</evidence>